<gene>
    <name evidence="1" type="ORF">E7811_14090</name>
</gene>
<dbReference type="AlphaFoldDB" id="A0A4S3MKD1"/>
<proteinExistence type="predicted"/>
<dbReference type="Proteomes" id="UP000309450">
    <property type="component" value="Unassembled WGS sequence"/>
</dbReference>
<sequence length="186" mass="19992">MAGIGPGHNGGPTMEPGTSWRRHCWSAARASLLPTLPVEVVRLRVRRAAELGLDYRTYAGVRATTGHDIVAFLFSTNALRMLRDGQPMPCARREKLASLTSCGRVALVQGRLSRDRVLAQAEGALDTAHPAPAPLAQWGEARAVLRAALGRLPSDQVVLVGDHGLEGEWAAAARLAAWLPAERYFA</sequence>
<dbReference type="OrthoDB" id="7644647at2"/>
<comment type="caution">
    <text evidence="1">The sequence shown here is derived from an EMBL/GenBank/DDBJ whole genome shotgun (WGS) entry which is preliminary data.</text>
</comment>
<dbReference type="RefSeq" id="WP_136395311.1">
    <property type="nucleotide sequence ID" value="NZ_SSND01000004.1"/>
</dbReference>
<keyword evidence="2" id="KW-1185">Reference proteome</keyword>
<accession>A0A4S3MKD1</accession>
<reference evidence="1 2" key="1">
    <citation type="submission" date="2019-04" db="EMBL/GenBank/DDBJ databases">
        <title>Draft genome sequence of Gemmobacter aestuarii sp. nov.</title>
        <authorList>
            <person name="Hameed A."/>
            <person name="Lin S.-Y."/>
            <person name="Shahina M."/>
            <person name="Lai W.-A."/>
            <person name="Young C.-C."/>
        </authorList>
    </citation>
    <scope>NUCLEOTIDE SEQUENCE [LARGE SCALE GENOMIC DNA]</scope>
    <source>
        <strain evidence="1 2">CC-PW-75</strain>
    </source>
</reference>
<dbReference type="EMBL" id="SSND01000004">
    <property type="protein sequence ID" value="THD82203.1"/>
    <property type="molecule type" value="Genomic_DNA"/>
</dbReference>
<evidence type="ECO:0000313" key="2">
    <source>
        <dbReference type="Proteomes" id="UP000309450"/>
    </source>
</evidence>
<evidence type="ECO:0000313" key="1">
    <source>
        <dbReference type="EMBL" id="THD82203.1"/>
    </source>
</evidence>
<organism evidence="1 2">
    <name type="scientific">Aliigemmobacter aestuarii</name>
    <dbReference type="NCBI Taxonomy" id="1445661"/>
    <lineage>
        <taxon>Bacteria</taxon>
        <taxon>Pseudomonadati</taxon>
        <taxon>Pseudomonadota</taxon>
        <taxon>Alphaproteobacteria</taxon>
        <taxon>Rhodobacterales</taxon>
        <taxon>Paracoccaceae</taxon>
        <taxon>Aliigemmobacter</taxon>
    </lineage>
</organism>
<name>A0A4S3MKD1_9RHOB</name>
<protein>
    <submittedName>
        <fullName evidence="1">Uncharacterized protein</fullName>
    </submittedName>
</protein>